<keyword evidence="2" id="KW-0732">Signal</keyword>
<sequence length="324" mass="33682">MAVSARGRQSHAGTPPSRSPAMPSWTKTACCLLALAAVLPAASAPALAQGPADAAPIAVLKLEPYRKSVAVRVVANGKPGLFTLDTAGGNTVVSPAFAAAAGCKPWGRMVGFQMTGNRLEMPRCDDFDLSVGGHALRAPVAGVLDVTALIAKDAEPVDGSLALDVFDGQTISIDFAAGELVVESPASARRRIAGARELPLRLVREYGVALAAMVEVPTRKGIVRFEIDSGNGGTILVSRPYAALFGLDPEAQGPQHGAFDIAPGIRVEGLMFTPDLTIDGNIGMPFLKDWVVTLDLAEGRLWVQRSRATPPPGMGTPPPLPRAA</sequence>
<evidence type="ECO:0000313" key="4">
    <source>
        <dbReference type="Proteomes" id="UP000262917"/>
    </source>
</evidence>
<dbReference type="InterPro" id="IPR021109">
    <property type="entry name" value="Peptidase_aspartic_dom_sf"/>
</dbReference>
<dbReference type="Pfam" id="PF13650">
    <property type="entry name" value="Asp_protease_2"/>
    <property type="match status" value="1"/>
</dbReference>
<evidence type="ECO:0000313" key="3">
    <source>
        <dbReference type="EMBL" id="RFP62402.1"/>
    </source>
</evidence>
<reference evidence="3 4" key="1">
    <citation type="submission" date="2018-08" db="EMBL/GenBank/DDBJ databases">
        <title>Lysobacter weifangensis sp. nov., a new member of the family 'Xanthomonadaceae', isolated from soil in a farmland.</title>
        <authorList>
            <person name="Zhao H."/>
        </authorList>
    </citation>
    <scope>NUCLEOTIDE SEQUENCE [LARGE SCALE GENOMIC DNA]</scope>
    <source>
        <strain evidence="3 4">WF-2</strain>
    </source>
</reference>
<dbReference type="Proteomes" id="UP000262917">
    <property type="component" value="Unassembled WGS sequence"/>
</dbReference>
<feature type="region of interest" description="Disordered" evidence="1">
    <location>
        <begin position="305"/>
        <end position="324"/>
    </location>
</feature>
<dbReference type="RefSeq" id="WP_117201222.1">
    <property type="nucleotide sequence ID" value="NZ_QVPD01000001.1"/>
</dbReference>
<organism evidence="3 4">
    <name type="scientific">Cognatiluteimonas weifangensis</name>
    <dbReference type="NCBI Taxonomy" id="2303539"/>
    <lineage>
        <taxon>Bacteria</taxon>
        <taxon>Pseudomonadati</taxon>
        <taxon>Pseudomonadota</taxon>
        <taxon>Gammaproteobacteria</taxon>
        <taxon>Lysobacterales</taxon>
        <taxon>Lysobacteraceae</taxon>
        <taxon>Cognatiluteimonas</taxon>
    </lineage>
</organism>
<evidence type="ECO:0008006" key="5">
    <source>
        <dbReference type="Google" id="ProtNLM"/>
    </source>
</evidence>
<feature type="compositionally biased region" description="Pro residues" evidence="1">
    <location>
        <begin position="309"/>
        <end position="324"/>
    </location>
</feature>
<feature type="region of interest" description="Disordered" evidence="1">
    <location>
        <begin position="1"/>
        <end position="23"/>
    </location>
</feature>
<protein>
    <recommendedName>
        <fullName evidence="5">Aspartyl protease</fullName>
    </recommendedName>
</protein>
<feature type="signal peptide" evidence="2">
    <location>
        <begin position="1"/>
        <end position="48"/>
    </location>
</feature>
<evidence type="ECO:0000256" key="1">
    <source>
        <dbReference type="SAM" id="MobiDB-lite"/>
    </source>
</evidence>
<dbReference type="EMBL" id="QVPD01000001">
    <property type="protein sequence ID" value="RFP62402.1"/>
    <property type="molecule type" value="Genomic_DNA"/>
</dbReference>
<name>A0A372DSW2_9GAMM</name>
<gene>
    <name evidence="3" type="ORF">D0Y53_00855</name>
</gene>
<accession>A0A372DSW2</accession>
<feature type="chain" id="PRO_5016672850" description="Aspartyl protease" evidence="2">
    <location>
        <begin position="49"/>
        <end position="324"/>
    </location>
</feature>
<evidence type="ECO:0000256" key="2">
    <source>
        <dbReference type="SAM" id="SignalP"/>
    </source>
</evidence>
<keyword evidence="4" id="KW-1185">Reference proteome</keyword>
<dbReference type="Gene3D" id="2.40.70.10">
    <property type="entry name" value="Acid Proteases"/>
    <property type="match status" value="1"/>
</dbReference>
<comment type="caution">
    <text evidence="3">The sequence shown here is derived from an EMBL/GenBank/DDBJ whole genome shotgun (WGS) entry which is preliminary data.</text>
</comment>
<proteinExistence type="predicted"/>
<dbReference type="AlphaFoldDB" id="A0A372DSW2"/>